<keyword evidence="3" id="KW-1185">Reference proteome</keyword>
<protein>
    <submittedName>
        <fullName evidence="2">Uncharacterized protein</fullName>
    </submittedName>
</protein>
<dbReference type="EMBL" id="CP079981">
    <property type="protein sequence ID" value="QYA42761.1"/>
    <property type="molecule type" value="Genomic_DNA"/>
</dbReference>
<evidence type="ECO:0000313" key="2">
    <source>
        <dbReference type="EMBL" id="QYA42761.1"/>
    </source>
</evidence>
<evidence type="ECO:0000256" key="1">
    <source>
        <dbReference type="SAM" id="Phobius"/>
    </source>
</evidence>
<proteinExistence type="predicted"/>
<dbReference type="Proteomes" id="UP000826802">
    <property type="component" value="Chromosome"/>
</dbReference>
<dbReference type="RefSeq" id="WP_219503490.1">
    <property type="nucleotide sequence ID" value="NZ_CP079981.1"/>
</dbReference>
<keyword evidence="1" id="KW-0812">Transmembrane</keyword>
<name>A0AAJ4TWR3_9STAP</name>
<evidence type="ECO:0000313" key="3">
    <source>
        <dbReference type="Proteomes" id="UP000826802"/>
    </source>
</evidence>
<sequence>MFNVFRFFFQLEKKNIKFKVILFALIIYIIGTFIFIDNSQFGELEPDTASEITSLNTALTQFQNVDATDDNVVSPLYQNLVSQLRHLGDQSLGIIMNNQE</sequence>
<gene>
    <name evidence="2" type="ORF">KYI11_02145</name>
</gene>
<keyword evidence="1" id="KW-1133">Transmembrane helix</keyword>
<feature type="transmembrane region" description="Helical" evidence="1">
    <location>
        <begin position="20"/>
        <end position="36"/>
    </location>
</feature>
<dbReference type="AlphaFoldDB" id="A0AAJ4TWR3"/>
<accession>A0AAJ4TWR3</accession>
<keyword evidence="1" id="KW-0472">Membrane</keyword>
<organism evidence="2 3">
    <name type="scientific">Macrococcoides bohemicum</name>
    <dbReference type="NCBI Taxonomy" id="1903056"/>
    <lineage>
        <taxon>Bacteria</taxon>
        <taxon>Bacillati</taxon>
        <taxon>Bacillota</taxon>
        <taxon>Bacilli</taxon>
        <taxon>Bacillales</taxon>
        <taxon>Staphylococcaceae</taxon>
        <taxon>Macrococcoides</taxon>
    </lineage>
</organism>
<reference evidence="2 3" key="1">
    <citation type="submission" date="2021-07" db="EMBL/GenBank/DDBJ databases">
        <title>Prevalence and characterization of methicillin-resistant Macrococcus spp. in food producing animals and meat in Switzerland in 2019.</title>
        <authorList>
            <person name="Keller J.E."/>
            <person name="Schwendener S."/>
            <person name="Neuenschwander J."/>
            <person name="Overesch G."/>
            <person name="Perreten V."/>
        </authorList>
    </citation>
    <scope>NUCLEOTIDE SEQUENCE [LARGE SCALE GENOMIC DNA]</scope>
    <source>
        <strain evidence="2 3">19Msa0936</strain>
    </source>
</reference>